<comment type="caution">
    <text evidence="6">The sequence shown here is derived from an EMBL/GenBank/DDBJ whole genome shotgun (WGS) entry which is preliminary data.</text>
</comment>
<dbReference type="Pfam" id="PF00005">
    <property type="entry name" value="ABC_tran"/>
    <property type="match status" value="1"/>
</dbReference>
<organism evidence="6 7">
    <name type="scientific">Kordiimonas sediminis</name>
    <dbReference type="NCBI Taxonomy" id="1735581"/>
    <lineage>
        <taxon>Bacteria</taxon>
        <taxon>Pseudomonadati</taxon>
        <taxon>Pseudomonadota</taxon>
        <taxon>Alphaproteobacteria</taxon>
        <taxon>Kordiimonadales</taxon>
        <taxon>Kordiimonadaceae</taxon>
        <taxon>Kordiimonas</taxon>
    </lineage>
</organism>
<dbReference type="Proteomes" id="UP000630923">
    <property type="component" value="Unassembled WGS sequence"/>
</dbReference>
<name>A0A919AJH8_9PROT</name>
<keyword evidence="4 6" id="KW-0067">ATP-binding</keyword>
<dbReference type="RefSeq" id="WP_191249562.1">
    <property type="nucleotide sequence ID" value="NZ_BNCI01000001.1"/>
</dbReference>
<dbReference type="PANTHER" id="PTHR43335">
    <property type="entry name" value="ABC TRANSPORTER, ATP-BINDING PROTEIN"/>
    <property type="match status" value="1"/>
</dbReference>
<dbReference type="SUPFAM" id="SSF52540">
    <property type="entry name" value="P-loop containing nucleoside triphosphate hydrolases"/>
    <property type="match status" value="1"/>
</dbReference>
<dbReference type="GO" id="GO:0016887">
    <property type="term" value="F:ATP hydrolysis activity"/>
    <property type="evidence" value="ECO:0007669"/>
    <property type="project" value="InterPro"/>
</dbReference>
<evidence type="ECO:0000259" key="5">
    <source>
        <dbReference type="PROSITE" id="PS50893"/>
    </source>
</evidence>
<reference evidence="6" key="1">
    <citation type="journal article" date="2014" name="Int. J. Syst. Evol. Microbiol.">
        <title>Complete genome sequence of Corynebacterium casei LMG S-19264T (=DSM 44701T), isolated from a smear-ripened cheese.</title>
        <authorList>
            <consortium name="US DOE Joint Genome Institute (JGI-PGF)"/>
            <person name="Walter F."/>
            <person name="Albersmeier A."/>
            <person name="Kalinowski J."/>
            <person name="Ruckert C."/>
        </authorList>
    </citation>
    <scope>NUCLEOTIDE SEQUENCE</scope>
    <source>
        <strain evidence="6">KCTC 42590</strain>
    </source>
</reference>
<evidence type="ECO:0000256" key="3">
    <source>
        <dbReference type="ARBA" id="ARBA00022741"/>
    </source>
</evidence>
<keyword evidence="2" id="KW-0813">Transport</keyword>
<dbReference type="PANTHER" id="PTHR43335:SF4">
    <property type="entry name" value="ABC TRANSPORTER, ATP-BINDING PROTEIN"/>
    <property type="match status" value="1"/>
</dbReference>
<gene>
    <name evidence="6" type="ORF">GCM10017044_00530</name>
</gene>
<evidence type="ECO:0000313" key="7">
    <source>
        <dbReference type="Proteomes" id="UP000630923"/>
    </source>
</evidence>
<keyword evidence="3" id="KW-0547">Nucleotide-binding</keyword>
<dbReference type="Gene3D" id="3.40.50.300">
    <property type="entry name" value="P-loop containing nucleotide triphosphate hydrolases"/>
    <property type="match status" value="1"/>
</dbReference>
<dbReference type="CDD" id="cd03230">
    <property type="entry name" value="ABC_DR_subfamily_A"/>
    <property type="match status" value="1"/>
</dbReference>
<proteinExistence type="inferred from homology"/>
<dbReference type="GO" id="GO:0005524">
    <property type="term" value="F:ATP binding"/>
    <property type="evidence" value="ECO:0007669"/>
    <property type="project" value="UniProtKB-KW"/>
</dbReference>
<dbReference type="AlphaFoldDB" id="A0A919AJH8"/>
<sequence>MSLLLEAQDLHKSFGGLRAVDGISLQLKQGEVLGFLGPNGAGKTTTMKMLTGFLAPTSGSASICGEQVTTGNVDARKNIGYLPEGAPLYGEMTTRDFLLFVAQTHGLKGKDAAERVEEASVAVHLEGVMGQKIETLSKGFKRRVGLAAAIMHAPDVLILDEPTDGLDPNQKHDVRRLIKAMAKDRAIIISTHILEEVEALCTRAIIINKGRIVADDVPSKLKEKSRYAGAVSMLVEAEEVAIIQAGLKTISGIQDIETASEGQGVRVTAIPKRGVAIADAVAGIADKEGWHISQFAIDAGRLDDVFRQLTAGGRA</sequence>
<feature type="domain" description="ABC transporter" evidence="5">
    <location>
        <begin position="5"/>
        <end position="234"/>
    </location>
</feature>
<dbReference type="InterPro" id="IPR027417">
    <property type="entry name" value="P-loop_NTPase"/>
</dbReference>
<reference evidence="6" key="2">
    <citation type="submission" date="2020-09" db="EMBL/GenBank/DDBJ databases">
        <authorList>
            <person name="Sun Q."/>
            <person name="Kim S."/>
        </authorList>
    </citation>
    <scope>NUCLEOTIDE SEQUENCE</scope>
    <source>
        <strain evidence="6">KCTC 42590</strain>
    </source>
</reference>
<evidence type="ECO:0000313" key="6">
    <source>
        <dbReference type="EMBL" id="GHF10744.1"/>
    </source>
</evidence>
<protein>
    <submittedName>
        <fullName evidence="6">ABC transporter ATP-binding protein</fullName>
    </submittedName>
</protein>
<keyword evidence="7" id="KW-1185">Reference proteome</keyword>
<evidence type="ECO:0000256" key="2">
    <source>
        <dbReference type="ARBA" id="ARBA00022448"/>
    </source>
</evidence>
<evidence type="ECO:0000256" key="4">
    <source>
        <dbReference type="ARBA" id="ARBA00022840"/>
    </source>
</evidence>
<evidence type="ECO:0000256" key="1">
    <source>
        <dbReference type="ARBA" id="ARBA00005417"/>
    </source>
</evidence>
<dbReference type="EMBL" id="BNCI01000001">
    <property type="protein sequence ID" value="GHF10744.1"/>
    <property type="molecule type" value="Genomic_DNA"/>
</dbReference>
<dbReference type="InterPro" id="IPR003593">
    <property type="entry name" value="AAA+_ATPase"/>
</dbReference>
<dbReference type="SMART" id="SM00382">
    <property type="entry name" value="AAA"/>
    <property type="match status" value="1"/>
</dbReference>
<comment type="similarity">
    <text evidence="1">Belongs to the ABC transporter superfamily.</text>
</comment>
<dbReference type="PROSITE" id="PS50893">
    <property type="entry name" value="ABC_TRANSPORTER_2"/>
    <property type="match status" value="1"/>
</dbReference>
<dbReference type="InterPro" id="IPR003439">
    <property type="entry name" value="ABC_transporter-like_ATP-bd"/>
</dbReference>
<accession>A0A919AJH8</accession>